<feature type="domain" description="GGDEF" evidence="1">
    <location>
        <begin position="1"/>
        <end position="41"/>
    </location>
</feature>
<sequence length="42" mass="4681">MGVVSLIPTLEQSTEIMISYADKALYTAKYQGRNRAIAYNVT</sequence>
<proteinExistence type="predicted"/>
<dbReference type="Proteomes" id="UP000618445">
    <property type="component" value="Unassembled WGS sequence"/>
</dbReference>
<evidence type="ECO:0000313" key="2">
    <source>
        <dbReference type="EMBL" id="MBD2317834.1"/>
    </source>
</evidence>
<dbReference type="Gene3D" id="3.30.70.270">
    <property type="match status" value="1"/>
</dbReference>
<dbReference type="InterPro" id="IPR000160">
    <property type="entry name" value="GGDEF_dom"/>
</dbReference>
<protein>
    <submittedName>
        <fullName evidence="2">GGDEF domain-containing protein</fullName>
    </submittedName>
</protein>
<name>A0ABR8CE88_9CYAN</name>
<evidence type="ECO:0000259" key="1">
    <source>
        <dbReference type="PROSITE" id="PS50887"/>
    </source>
</evidence>
<dbReference type="EMBL" id="JACJQY010000020">
    <property type="protein sequence ID" value="MBD2317834.1"/>
    <property type="molecule type" value="Genomic_DNA"/>
</dbReference>
<organism evidence="2 3">
    <name type="scientific">Phormidium tenue FACHB-1050</name>
    <dbReference type="NCBI Taxonomy" id="2692857"/>
    <lineage>
        <taxon>Bacteria</taxon>
        <taxon>Bacillati</taxon>
        <taxon>Cyanobacteriota</taxon>
        <taxon>Cyanophyceae</taxon>
        <taxon>Oscillatoriophycideae</taxon>
        <taxon>Oscillatoriales</taxon>
        <taxon>Oscillatoriaceae</taxon>
        <taxon>Phormidium</taxon>
    </lineage>
</organism>
<dbReference type="PROSITE" id="PS50887">
    <property type="entry name" value="GGDEF"/>
    <property type="match status" value="1"/>
</dbReference>
<dbReference type="SUPFAM" id="SSF55073">
    <property type="entry name" value="Nucleotide cyclase"/>
    <property type="match status" value="1"/>
</dbReference>
<dbReference type="InterPro" id="IPR029787">
    <property type="entry name" value="Nucleotide_cyclase"/>
</dbReference>
<gene>
    <name evidence="2" type="ORF">H6G05_13380</name>
</gene>
<dbReference type="InterPro" id="IPR043128">
    <property type="entry name" value="Rev_trsase/Diguanyl_cyclase"/>
</dbReference>
<accession>A0ABR8CE88</accession>
<keyword evidence="3" id="KW-1185">Reference proteome</keyword>
<comment type="caution">
    <text evidence="2">The sequence shown here is derived from an EMBL/GenBank/DDBJ whole genome shotgun (WGS) entry which is preliminary data.</text>
</comment>
<reference evidence="2 3" key="1">
    <citation type="journal article" date="2020" name="ISME J.">
        <title>Comparative genomics reveals insights into cyanobacterial evolution and habitat adaptation.</title>
        <authorList>
            <person name="Chen M.Y."/>
            <person name="Teng W.K."/>
            <person name="Zhao L."/>
            <person name="Hu C.X."/>
            <person name="Zhou Y.K."/>
            <person name="Han B.P."/>
            <person name="Song L.R."/>
            <person name="Shu W.S."/>
        </authorList>
    </citation>
    <scope>NUCLEOTIDE SEQUENCE [LARGE SCALE GENOMIC DNA]</scope>
    <source>
        <strain evidence="2 3">FACHB-1050</strain>
    </source>
</reference>
<evidence type="ECO:0000313" key="3">
    <source>
        <dbReference type="Proteomes" id="UP000618445"/>
    </source>
</evidence>